<reference evidence="2 3" key="1">
    <citation type="submission" date="2019-03" db="EMBL/GenBank/DDBJ databases">
        <title>Draft genome sequences of novel Actinobacteria.</title>
        <authorList>
            <person name="Sahin N."/>
            <person name="Ay H."/>
            <person name="Saygin H."/>
        </authorList>
    </citation>
    <scope>NUCLEOTIDE SEQUENCE [LARGE SCALE GENOMIC DNA]</scope>
    <source>
        <strain evidence="2 3">5K138</strain>
    </source>
</reference>
<accession>A0A4R5CI32</accession>
<dbReference type="PANTHER" id="PTHR43798">
    <property type="entry name" value="MONOACYLGLYCEROL LIPASE"/>
    <property type="match status" value="1"/>
</dbReference>
<dbReference type="GO" id="GO:0016787">
    <property type="term" value="F:hydrolase activity"/>
    <property type="evidence" value="ECO:0007669"/>
    <property type="project" value="UniProtKB-KW"/>
</dbReference>
<dbReference type="Gene3D" id="3.40.50.1820">
    <property type="entry name" value="alpha/beta hydrolase"/>
    <property type="match status" value="1"/>
</dbReference>
<dbReference type="AlphaFoldDB" id="A0A4R5CI32"/>
<evidence type="ECO:0000313" key="2">
    <source>
        <dbReference type="EMBL" id="TDD98210.1"/>
    </source>
</evidence>
<sequence>MTTRSILAGRTIVTTPDGTSIAVHVSGAGRPLVLVPGTTSDHTSWRFVVPLLEPHATVHAVDRRGRGDSGDGPAYALEREFADVAAVVAAAAASAGTQVDLLGHSFGGEVACGAALSRSRHVRRLVLYEGWPAPRAEHRRLPDDVLRRVEGLLASGRPEDALRAFFRDMVLLSDDEVDTVAAGPTWPLRVAAAHTVPREVRAFASHIFDPAEAARLTMPVLLIVGGESPEAIRCDPDVVAAALPDATVRVLDGQGHMAHIADPAALAATVVTFLAD</sequence>
<dbReference type="InterPro" id="IPR000073">
    <property type="entry name" value="AB_hydrolase_1"/>
</dbReference>
<dbReference type="GO" id="GO:0016020">
    <property type="term" value="C:membrane"/>
    <property type="evidence" value="ECO:0007669"/>
    <property type="project" value="TreeGrafter"/>
</dbReference>
<feature type="domain" description="AB hydrolase-1" evidence="1">
    <location>
        <begin position="32"/>
        <end position="268"/>
    </location>
</feature>
<gene>
    <name evidence="2" type="ORF">E1269_29140</name>
</gene>
<proteinExistence type="predicted"/>
<dbReference type="InterPro" id="IPR050266">
    <property type="entry name" value="AB_hydrolase_sf"/>
</dbReference>
<keyword evidence="2" id="KW-0378">Hydrolase</keyword>
<dbReference type="EMBL" id="SMKZ01000070">
    <property type="protein sequence ID" value="TDD98210.1"/>
    <property type="molecule type" value="Genomic_DNA"/>
</dbReference>
<dbReference type="InterPro" id="IPR029058">
    <property type="entry name" value="AB_hydrolase_fold"/>
</dbReference>
<protein>
    <submittedName>
        <fullName evidence="2">Alpha/beta fold hydrolase</fullName>
    </submittedName>
</protein>
<comment type="caution">
    <text evidence="2">The sequence shown here is derived from an EMBL/GenBank/DDBJ whole genome shotgun (WGS) entry which is preliminary data.</text>
</comment>
<keyword evidence="3" id="KW-1185">Reference proteome</keyword>
<dbReference type="FunCoup" id="A0A4R5CI32">
    <property type="interactions" value="13"/>
</dbReference>
<dbReference type="Proteomes" id="UP000294739">
    <property type="component" value="Unassembled WGS sequence"/>
</dbReference>
<dbReference type="InParanoid" id="A0A4R5CI32"/>
<dbReference type="Pfam" id="PF12697">
    <property type="entry name" value="Abhydrolase_6"/>
    <property type="match status" value="1"/>
</dbReference>
<evidence type="ECO:0000259" key="1">
    <source>
        <dbReference type="Pfam" id="PF12697"/>
    </source>
</evidence>
<dbReference type="PANTHER" id="PTHR43798:SF33">
    <property type="entry name" value="HYDROLASE, PUTATIVE (AFU_ORTHOLOGUE AFUA_2G14860)-RELATED"/>
    <property type="match status" value="1"/>
</dbReference>
<evidence type="ECO:0000313" key="3">
    <source>
        <dbReference type="Proteomes" id="UP000294739"/>
    </source>
</evidence>
<name>A0A4R5CI32_9ACTN</name>
<dbReference type="OrthoDB" id="63519at2"/>
<dbReference type="RefSeq" id="WP_131901268.1">
    <property type="nucleotide sequence ID" value="NZ_SMKZ01000070.1"/>
</dbReference>
<dbReference type="SUPFAM" id="SSF53474">
    <property type="entry name" value="alpha/beta-Hydrolases"/>
    <property type="match status" value="1"/>
</dbReference>
<organism evidence="2 3">
    <name type="scientific">Jiangella asiatica</name>
    <dbReference type="NCBI Taxonomy" id="2530372"/>
    <lineage>
        <taxon>Bacteria</taxon>
        <taxon>Bacillati</taxon>
        <taxon>Actinomycetota</taxon>
        <taxon>Actinomycetes</taxon>
        <taxon>Jiangellales</taxon>
        <taxon>Jiangellaceae</taxon>
        <taxon>Jiangella</taxon>
    </lineage>
</organism>